<keyword evidence="10" id="KW-1185">Reference proteome</keyword>
<dbReference type="FunFam" id="2.60.40.200:FF:000007">
    <property type="entry name" value="Cell surface Cu-only superoxide dismutase 5"/>
    <property type="match status" value="1"/>
</dbReference>
<dbReference type="SUPFAM" id="SSF49329">
    <property type="entry name" value="Cu,Zn superoxide dismutase-like"/>
    <property type="match status" value="1"/>
</dbReference>
<evidence type="ECO:0000313" key="10">
    <source>
        <dbReference type="Proteomes" id="UP000284375"/>
    </source>
</evidence>
<comment type="subcellular location">
    <subcellularLocation>
        <location evidence="1">Cell envelope</location>
    </subcellularLocation>
    <subcellularLocation>
        <location evidence="2">Secreted</location>
    </subcellularLocation>
</comment>
<evidence type="ECO:0000256" key="7">
    <source>
        <dbReference type="ARBA" id="ARBA00049204"/>
    </source>
</evidence>
<evidence type="ECO:0000256" key="1">
    <source>
        <dbReference type="ARBA" id="ARBA00004196"/>
    </source>
</evidence>
<dbReference type="GO" id="GO:0005576">
    <property type="term" value="C:extracellular region"/>
    <property type="evidence" value="ECO:0007669"/>
    <property type="project" value="UniProtKB-SubCell"/>
</dbReference>
<dbReference type="STRING" id="252740.A0A423VK29"/>
<gene>
    <name evidence="9" type="ORF">VSDG_07757</name>
</gene>
<evidence type="ECO:0000256" key="2">
    <source>
        <dbReference type="ARBA" id="ARBA00004613"/>
    </source>
</evidence>
<dbReference type="GO" id="GO:0046872">
    <property type="term" value="F:metal ion binding"/>
    <property type="evidence" value="ECO:0007669"/>
    <property type="project" value="InterPro"/>
</dbReference>
<dbReference type="AlphaFoldDB" id="A0A423VK29"/>
<feature type="chain" id="PRO_5019313281" description="superoxide dismutase" evidence="8">
    <location>
        <begin position="19"/>
        <end position="271"/>
    </location>
</feature>
<evidence type="ECO:0000256" key="8">
    <source>
        <dbReference type="SAM" id="SignalP"/>
    </source>
</evidence>
<keyword evidence="8" id="KW-0732">Signal</keyword>
<name>A0A423VK29_CYTCH</name>
<evidence type="ECO:0000256" key="4">
    <source>
        <dbReference type="ARBA" id="ARBA00012682"/>
    </source>
</evidence>
<dbReference type="EC" id="1.15.1.1" evidence="4"/>
<dbReference type="InterPro" id="IPR053257">
    <property type="entry name" value="Cu-only_SOD"/>
</dbReference>
<dbReference type="Gene3D" id="2.60.40.200">
    <property type="entry name" value="Superoxide dismutase, copper/zinc binding domain"/>
    <property type="match status" value="1"/>
</dbReference>
<dbReference type="GO" id="GO:0004784">
    <property type="term" value="F:superoxide dismutase activity"/>
    <property type="evidence" value="ECO:0007669"/>
    <property type="project" value="UniProtKB-EC"/>
</dbReference>
<dbReference type="PANTHER" id="PTHR20910">
    <property type="entry name" value="AGAP001623-PA"/>
    <property type="match status" value="1"/>
</dbReference>
<keyword evidence="5" id="KW-0964">Secreted</keyword>
<sequence>MHMSIVVSFLTAAATAAASSASVVTNNPPGAVYTATLPSAAFDTAAYPDGGNVKGSVYAVSSPDGTGVMFQVKFSGLPSEGGPFTYHIHEKPVPANGNCTATGAHLDPFLAGDATSCNSSAPATCQVGDLSGKHGKVTSDPFFATYTDDYASLVGGLGSFFGNLSVVLHTSDKTRITCANFTAVSTGITVGAGSSGSCSGGAAPSATGVPLLPSFVTTRGVTTTGRASAGGNTTATSSTPAASSSIVTAGGSANAPVLVLAIGLGALAFVL</sequence>
<accession>A0A423VK29</accession>
<protein>
    <recommendedName>
        <fullName evidence="4">superoxide dismutase</fullName>
        <ecNumber evidence="4">1.15.1.1</ecNumber>
    </recommendedName>
</protein>
<organism evidence="9 10">
    <name type="scientific">Cytospora chrysosperma</name>
    <name type="common">Cytospora canker fungus</name>
    <name type="synonym">Sphaeria chrysosperma</name>
    <dbReference type="NCBI Taxonomy" id="252740"/>
    <lineage>
        <taxon>Eukaryota</taxon>
        <taxon>Fungi</taxon>
        <taxon>Dikarya</taxon>
        <taxon>Ascomycota</taxon>
        <taxon>Pezizomycotina</taxon>
        <taxon>Sordariomycetes</taxon>
        <taxon>Sordariomycetidae</taxon>
        <taxon>Diaporthales</taxon>
        <taxon>Cytosporaceae</taxon>
        <taxon>Cytospora</taxon>
    </lineage>
</organism>
<dbReference type="InterPro" id="IPR036423">
    <property type="entry name" value="SOD-like_Cu/Zn_dom_sf"/>
</dbReference>
<evidence type="ECO:0000256" key="5">
    <source>
        <dbReference type="ARBA" id="ARBA00022525"/>
    </source>
</evidence>
<comment type="caution">
    <text evidence="9">The sequence shown here is derived from an EMBL/GenBank/DDBJ whole genome shotgun (WGS) entry which is preliminary data.</text>
</comment>
<dbReference type="OrthoDB" id="159229at2759"/>
<comment type="similarity">
    <text evidence="3">Belongs to the Cu-Zn superoxide dismutase family.</text>
</comment>
<dbReference type="EMBL" id="LJZO01000044">
    <property type="protein sequence ID" value="ROV91286.1"/>
    <property type="molecule type" value="Genomic_DNA"/>
</dbReference>
<evidence type="ECO:0000313" key="9">
    <source>
        <dbReference type="EMBL" id="ROV91286.1"/>
    </source>
</evidence>
<dbReference type="PANTHER" id="PTHR20910:SF1">
    <property type="entry name" value="SUPEROXIDE DISMUTASE COPPER_ZINC BINDING DOMAIN-CONTAINING PROTEIN"/>
    <property type="match status" value="1"/>
</dbReference>
<keyword evidence="6" id="KW-0049">Antioxidant</keyword>
<proteinExistence type="inferred from homology"/>
<reference evidence="9 10" key="1">
    <citation type="submission" date="2015-09" db="EMBL/GenBank/DDBJ databases">
        <title>Host preference determinants of Valsa canker pathogens revealed by comparative genomics.</title>
        <authorList>
            <person name="Yin Z."/>
            <person name="Huang L."/>
        </authorList>
    </citation>
    <scope>NUCLEOTIDE SEQUENCE [LARGE SCALE GENOMIC DNA]</scope>
    <source>
        <strain evidence="9 10">YSFL</strain>
    </source>
</reference>
<feature type="signal peptide" evidence="8">
    <location>
        <begin position="1"/>
        <end position="18"/>
    </location>
</feature>
<dbReference type="Proteomes" id="UP000284375">
    <property type="component" value="Unassembled WGS sequence"/>
</dbReference>
<evidence type="ECO:0000256" key="3">
    <source>
        <dbReference type="ARBA" id="ARBA00010457"/>
    </source>
</evidence>
<comment type="catalytic activity">
    <reaction evidence="7">
        <text>2 superoxide + 2 H(+) = H2O2 + O2</text>
        <dbReference type="Rhea" id="RHEA:20696"/>
        <dbReference type="ChEBI" id="CHEBI:15378"/>
        <dbReference type="ChEBI" id="CHEBI:15379"/>
        <dbReference type="ChEBI" id="CHEBI:16240"/>
        <dbReference type="ChEBI" id="CHEBI:18421"/>
        <dbReference type="EC" id="1.15.1.1"/>
    </reaction>
</comment>
<evidence type="ECO:0000256" key="6">
    <source>
        <dbReference type="ARBA" id="ARBA00022862"/>
    </source>
</evidence>